<organism evidence="2 3">
    <name type="scientific">Cricetulus griseus</name>
    <name type="common">Chinese hamster</name>
    <name type="synonym">Cricetulus barabensis griseus</name>
    <dbReference type="NCBI Taxonomy" id="10029"/>
    <lineage>
        <taxon>Eukaryota</taxon>
        <taxon>Metazoa</taxon>
        <taxon>Chordata</taxon>
        <taxon>Craniata</taxon>
        <taxon>Vertebrata</taxon>
        <taxon>Euteleostomi</taxon>
        <taxon>Mammalia</taxon>
        <taxon>Eutheria</taxon>
        <taxon>Euarchontoglires</taxon>
        <taxon>Glires</taxon>
        <taxon>Rodentia</taxon>
        <taxon>Myomorpha</taxon>
        <taxon>Muroidea</taxon>
        <taxon>Cricetidae</taxon>
        <taxon>Cricetinae</taxon>
        <taxon>Cricetulus</taxon>
    </lineage>
</organism>
<protein>
    <submittedName>
        <fullName evidence="2">Uncharacterized protein</fullName>
    </submittedName>
</protein>
<accession>G3H5X1</accession>
<name>G3H5X1_CRIGR</name>
<dbReference type="Proteomes" id="UP000001075">
    <property type="component" value="Unassembled WGS sequence"/>
</dbReference>
<reference evidence="3" key="1">
    <citation type="journal article" date="2011" name="Nat. Biotechnol.">
        <title>The genomic sequence of the Chinese hamster ovary (CHO)-K1 cell line.</title>
        <authorList>
            <person name="Xu X."/>
            <person name="Nagarajan H."/>
            <person name="Lewis N.E."/>
            <person name="Pan S."/>
            <person name="Cai Z."/>
            <person name="Liu X."/>
            <person name="Chen W."/>
            <person name="Xie M."/>
            <person name="Wang W."/>
            <person name="Hammond S."/>
            <person name="Andersen M.R."/>
            <person name="Neff N."/>
            <person name="Passarelli B."/>
            <person name="Koh W."/>
            <person name="Fan H.C."/>
            <person name="Wang J."/>
            <person name="Gui Y."/>
            <person name="Lee K.H."/>
            <person name="Betenbaugh M.J."/>
            <person name="Quake S.R."/>
            <person name="Famili I."/>
            <person name="Palsson B.O."/>
            <person name="Wang J."/>
        </authorList>
    </citation>
    <scope>NUCLEOTIDE SEQUENCE [LARGE SCALE GENOMIC DNA]</scope>
    <source>
        <strain evidence="3">CHO K1 cell line</strain>
    </source>
</reference>
<evidence type="ECO:0000313" key="2">
    <source>
        <dbReference type="EMBL" id="EGW05289.1"/>
    </source>
</evidence>
<evidence type="ECO:0000313" key="3">
    <source>
        <dbReference type="Proteomes" id="UP000001075"/>
    </source>
</evidence>
<dbReference type="EMBL" id="JH000166">
    <property type="protein sequence ID" value="EGW05289.1"/>
    <property type="molecule type" value="Genomic_DNA"/>
</dbReference>
<feature type="region of interest" description="Disordered" evidence="1">
    <location>
        <begin position="1"/>
        <end position="20"/>
    </location>
</feature>
<gene>
    <name evidence="2" type="ORF">I79_005716</name>
</gene>
<sequence length="88" mass="10269">MPHPADRDPEQNHQEWHSAGGKIKVRPRIFERTLQILRISVALKMVSWISLFMRRASFDVPQNPDSDLFLQKGPTVCYTVARFIFMLT</sequence>
<dbReference type="AlphaFoldDB" id="G3H5X1"/>
<dbReference type="InParanoid" id="G3H5X1"/>
<feature type="compositionally biased region" description="Basic and acidic residues" evidence="1">
    <location>
        <begin position="1"/>
        <end position="16"/>
    </location>
</feature>
<proteinExistence type="predicted"/>
<evidence type="ECO:0000256" key="1">
    <source>
        <dbReference type="SAM" id="MobiDB-lite"/>
    </source>
</evidence>